<dbReference type="Gene3D" id="3.40.50.11200">
    <property type="match status" value="1"/>
</dbReference>
<feature type="domain" description="Thoeris protein ThsB TIR-like" evidence="1">
    <location>
        <begin position="2"/>
        <end position="82"/>
    </location>
</feature>
<organism evidence="2">
    <name type="scientific">bioreactor metagenome</name>
    <dbReference type="NCBI Taxonomy" id="1076179"/>
    <lineage>
        <taxon>unclassified sequences</taxon>
        <taxon>metagenomes</taxon>
        <taxon>ecological metagenomes</taxon>
    </lineage>
</organism>
<gene>
    <name evidence="2" type="ORF">SDC9_198255</name>
</gene>
<dbReference type="AlphaFoldDB" id="A0A645IQJ4"/>
<dbReference type="InterPro" id="IPR035897">
    <property type="entry name" value="Toll_tir_struct_dom_sf"/>
</dbReference>
<sequence>MWKGKDSDFPFIDSHNKNYNVRDDSSWETLCNRLRERIRASKNVVLFLSSSTVESKALKEELEYGMDSQKLPVIVIYPEYSEKTDVANSAGIKQNIINLWDRVPTFKKYMYTVATIHIPMKQSIIISALKDEDVMINTMKLGTFFYKVQ</sequence>
<proteinExistence type="predicted"/>
<evidence type="ECO:0000259" key="1">
    <source>
        <dbReference type="Pfam" id="PF08937"/>
    </source>
</evidence>
<name>A0A645IQJ4_9ZZZZ</name>
<dbReference type="Pfam" id="PF08937">
    <property type="entry name" value="ThsB_TIR"/>
    <property type="match status" value="1"/>
</dbReference>
<dbReference type="EMBL" id="VSSQ01114981">
    <property type="protein sequence ID" value="MPN50624.1"/>
    <property type="molecule type" value="Genomic_DNA"/>
</dbReference>
<accession>A0A645IQJ4</accession>
<dbReference type="InterPro" id="IPR015032">
    <property type="entry name" value="ThsB__TIR-like_domain"/>
</dbReference>
<reference evidence="2" key="1">
    <citation type="submission" date="2019-08" db="EMBL/GenBank/DDBJ databases">
        <authorList>
            <person name="Kucharzyk K."/>
            <person name="Murdoch R.W."/>
            <person name="Higgins S."/>
            <person name="Loffler F."/>
        </authorList>
    </citation>
    <scope>NUCLEOTIDE SEQUENCE</scope>
</reference>
<comment type="caution">
    <text evidence="2">The sequence shown here is derived from an EMBL/GenBank/DDBJ whole genome shotgun (WGS) entry which is preliminary data.</text>
</comment>
<dbReference type="SUPFAM" id="SSF52200">
    <property type="entry name" value="Toll/Interleukin receptor TIR domain"/>
    <property type="match status" value="1"/>
</dbReference>
<evidence type="ECO:0000313" key="2">
    <source>
        <dbReference type="EMBL" id="MPN50624.1"/>
    </source>
</evidence>
<protein>
    <recommendedName>
        <fullName evidence="1">Thoeris protein ThsB TIR-like domain-containing protein</fullName>
    </recommendedName>
</protein>